<dbReference type="InterPro" id="IPR005467">
    <property type="entry name" value="His_kinase_dom"/>
</dbReference>
<keyword evidence="11" id="KW-0472">Membrane</keyword>
<keyword evidence="6" id="KW-0547">Nucleotide-binding</keyword>
<evidence type="ECO:0000256" key="11">
    <source>
        <dbReference type="SAM" id="Phobius"/>
    </source>
</evidence>
<evidence type="ECO:0000256" key="10">
    <source>
        <dbReference type="SAM" id="Coils"/>
    </source>
</evidence>
<evidence type="ECO:0000256" key="5">
    <source>
        <dbReference type="ARBA" id="ARBA00022679"/>
    </source>
</evidence>
<gene>
    <name evidence="14" type="ORF">DESUT3_27900</name>
</gene>
<dbReference type="PRINTS" id="PR00344">
    <property type="entry name" value="BCTRLSENSOR"/>
</dbReference>
<name>A0ABN6E0B1_9BACT</name>
<dbReference type="EC" id="2.7.13.3" evidence="3"/>
<keyword evidence="9" id="KW-0902">Two-component regulatory system</keyword>
<feature type="domain" description="HAMP" evidence="13">
    <location>
        <begin position="199"/>
        <end position="251"/>
    </location>
</feature>
<dbReference type="PANTHER" id="PTHR43065:SF10">
    <property type="entry name" value="PEROXIDE STRESS-ACTIVATED HISTIDINE KINASE MAK3"/>
    <property type="match status" value="1"/>
</dbReference>
<proteinExistence type="predicted"/>
<dbReference type="Pfam" id="PF00672">
    <property type="entry name" value="HAMP"/>
    <property type="match status" value="1"/>
</dbReference>
<evidence type="ECO:0000256" key="7">
    <source>
        <dbReference type="ARBA" id="ARBA00022777"/>
    </source>
</evidence>
<evidence type="ECO:0000256" key="8">
    <source>
        <dbReference type="ARBA" id="ARBA00022840"/>
    </source>
</evidence>
<dbReference type="Proteomes" id="UP001319827">
    <property type="component" value="Chromosome"/>
</dbReference>
<keyword evidence="4" id="KW-0597">Phosphoprotein</keyword>
<dbReference type="EMBL" id="AP024355">
    <property type="protein sequence ID" value="BCR05721.1"/>
    <property type="molecule type" value="Genomic_DNA"/>
</dbReference>
<keyword evidence="7" id="KW-0418">Kinase</keyword>
<dbReference type="InterPro" id="IPR004358">
    <property type="entry name" value="Sig_transdc_His_kin-like_C"/>
</dbReference>
<keyword evidence="11" id="KW-1133">Transmembrane helix</keyword>
<dbReference type="InterPro" id="IPR036890">
    <property type="entry name" value="HATPase_C_sf"/>
</dbReference>
<evidence type="ECO:0000256" key="4">
    <source>
        <dbReference type="ARBA" id="ARBA00022553"/>
    </source>
</evidence>
<dbReference type="SUPFAM" id="SSF158472">
    <property type="entry name" value="HAMP domain-like"/>
    <property type="match status" value="1"/>
</dbReference>
<dbReference type="InterPro" id="IPR036097">
    <property type="entry name" value="HisK_dim/P_sf"/>
</dbReference>
<evidence type="ECO:0000256" key="3">
    <source>
        <dbReference type="ARBA" id="ARBA00012438"/>
    </source>
</evidence>
<keyword evidence="15" id="KW-1185">Reference proteome</keyword>
<feature type="domain" description="Histidine kinase" evidence="12">
    <location>
        <begin position="289"/>
        <end position="499"/>
    </location>
</feature>
<comment type="catalytic activity">
    <reaction evidence="1">
        <text>ATP + protein L-histidine = ADP + protein N-phospho-L-histidine.</text>
        <dbReference type="EC" id="2.7.13.3"/>
    </reaction>
</comment>
<dbReference type="Pfam" id="PF00512">
    <property type="entry name" value="HisKA"/>
    <property type="match status" value="1"/>
</dbReference>
<keyword evidence="8" id="KW-0067">ATP-binding</keyword>
<protein>
    <recommendedName>
        <fullName evidence="3">histidine kinase</fullName>
        <ecNumber evidence="3">2.7.13.3</ecNumber>
    </recommendedName>
</protein>
<dbReference type="InterPro" id="IPR003594">
    <property type="entry name" value="HATPase_dom"/>
</dbReference>
<dbReference type="PROSITE" id="PS50885">
    <property type="entry name" value="HAMP"/>
    <property type="match status" value="1"/>
</dbReference>
<dbReference type="CDD" id="cd06225">
    <property type="entry name" value="HAMP"/>
    <property type="match status" value="1"/>
</dbReference>
<dbReference type="SMART" id="SM00304">
    <property type="entry name" value="HAMP"/>
    <property type="match status" value="1"/>
</dbReference>
<dbReference type="SMART" id="SM00388">
    <property type="entry name" value="HisKA"/>
    <property type="match status" value="1"/>
</dbReference>
<keyword evidence="10" id="KW-0175">Coiled coil</keyword>
<dbReference type="Gene3D" id="1.10.287.130">
    <property type="match status" value="1"/>
</dbReference>
<reference evidence="14 15" key="1">
    <citation type="journal article" date="2016" name="C (Basel)">
        <title>Selective Growth of and Electricity Production by Marine Exoelectrogenic Bacteria in Self-Aggregated Hydrogel of Microbially Reduced Graphene Oxide.</title>
        <authorList>
            <person name="Yoshida N."/>
            <person name="Goto Y."/>
            <person name="Miyata Y."/>
        </authorList>
    </citation>
    <scope>NUCLEOTIDE SEQUENCE [LARGE SCALE GENOMIC DNA]</scope>
    <source>
        <strain evidence="14 15">NIT-T3</strain>
    </source>
</reference>
<dbReference type="SUPFAM" id="SSF47384">
    <property type="entry name" value="Homodimeric domain of signal transducing histidine kinase"/>
    <property type="match status" value="1"/>
</dbReference>
<feature type="coiled-coil region" evidence="10">
    <location>
        <begin position="250"/>
        <end position="280"/>
    </location>
</feature>
<organism evidence="14 15">
    <name type="scientific">Desulfuromonas versatilis</name>
    <dbReference type="NCBI Taxonomy" id="2802975"/>
    <lineage>
        <taxon>Bacteria</taxon>
        <taxon>Pseudomonadati</taxon>
        <taxon>Thermodesulfobacteriota</taxon>
        <taxon>Desulfuromonadia</taxon>
        <taxon>Desulfuromonadales</taxon>
        <taxon>Desulfuromonadaceae</taxon>
        <taxon>Desulfuromonas</taxon>
    </lineage>
</organism>
<dbReference type="Pfam" id="PF02518">
    <property type="entry name" value="HATPase_c"/>
    <property type="match status" value="1"/>
</dbReference>
<reference evidence="14 15" key="2">
    <citation type="journal article" date="2021" name="Int. J. Syst. Evol. Microbiol.">
        <title>Isolation and Polyphasic Characterization of Desulfuromonas versatilis sp. Nov., an Electrogenic Bacteria Capable of Versatile Metabolism Isolated from a Graphene Oxide-Reducing Enrichment Culture.</title>
        <authorList>
            <person name="Xie L."/>
            <person name="Yoshida N."/>
            <person name="Ishii S."/>
            <person name="Meng L."/>
        </authorList>
    </citation>
    <scope>NUCLEOTIDE SEQUENCE [LARGE SCALE GENOMIC DNA]</scope>
    <source>
        <strain evidence="14 15">NIT-T3</strain>
    </source>
</reference>
<dbReference type="InterPro" id="IPR003661">
    <property type="entry name" value="HisK_dim/P_dom"/>
</dbReference>
<evidence type="ECO:0000256" key="6">
    <source>
        <dbReference type="ARBA" id="ARBA00022741"/>
    </source>
</evidence>
<accession>A0ABN6E0B1</accession>
<dbReference type="CDD" id="cd00082">
    <property type="entry name" value="HisKA"/>
    <property type="match status" value="1"/>
</dbReference>
<evidence type="ECO:0000313" key="15">
    <source>
        <dbReference type="Proteomes" id="UP001319827"/>
    </source>
</evidence>
<dbReference type="SUPFAM" id="SSF55874">
    <property type="entry name" value="ATPase domain of HSP90 chaperone/DNA topoisomerase II/histidine kinase"/>
    <property type="match status" value="1"/>
</dbReference>
<dbReference type="PROSITE" id="PS50109">
    <property type="entry name" value="HIS_KIN"/>
    <property type="match status" value="1"/>
</dbReference>
<keyword evidence="5" id="KW-0808">Transferase</keyword>
<dbReference type="Gene3D" id="6.10.340.10">
    <property type="match status" value="1"/>
</dbReference>
<evidence type="ECO:0000256" key="1">
    <source>
        <dbReference type="ARBA" id="ARBA00000085"/>
    </source>
</evidence>
<dbReference type="PANTHER" id="PTHR43065">
    <property type="entry name" value="SENSOR HISTIDINE KINASE"/>
    <property type="match status" value="1"/>
</dbReference>
<dbReference type="InterPro" id="IPR003660">
    <property type="entry name" value="HAMP_dom"/>
</dbReference>
<sequence length="513" mass="55939">MRITLGKKLFFFTSCLLVAVLLSTFLVLARNQARLWEDYLRSQSLAFARLATPELLKTFRGVFPPQNQANLRQVLDFLGLNRDLIRFSLLAPTGRSLFDSPDLPGFDDFPPLDTEEHSLSRRLQQGEPTVQTLTLSDGRRVLDVLSPAFGPTGEHILSVRYLVSYASVDARLGEVRNDFLRIALLSICGSLLLAALVARRVTRPLSELTEGARAVARGELETRINNLRGDEIGTLAGAFNEMAASLLEGRTQLTEKNRALSAANSELRQMQENLVRTERLAAIGQLAAGVSHEIDNPVGIILGYAELLLEEMAEGDSRRADVQAIIEECRRCRRITGGLLGFARTSPGRWEPVALNAMISQTIASLKPQKLFKGIEVTFAPGPDWGGSLMGDADQLRQVLVNLMLNAAQATGDAGTLAVEVRRQEAWAVIEICDSGPGVPLELRERIFEPFFSTKAKGEGTGLGLSVCRRLVEEHGGKLSVGDAPGGGARFRLELPLAGEEKCFDKGPINSLG</sequence>
<evidence type="ECO:0000313" key="14">
    <source>
        <dbReference type="EMBL" id="BCR05721.1"/>
    </source>
</evidence>
<evidence type="ECO:0000259" key="12">
    <source>
        <dbReference type="PROSITE" id="PS50109"/>
    </source>
</evidence>
<keyword evidence="11" id="KW-0812">Transmembrane</keyword>
<comment type="subcellular location">
    <subcellularLocation>
        <location evidence="2">Membrane</location>
    </subcellularLocation>
</comment>
<evidence type="ECO:0000259" key="13">
    <source>
        <dbReference type="PROSITE" id="PS50885"/>
    </source>
</evidence>
<dbReference type="SMART" id="SM00387">
    <property type="entry name" value="HATPase_c"/>
    <property type="match status" value="1"/>
</dbReference>
<dbReference type="RefSeq" id="WP_221249127.1">
    <property type="nucleotide sequence ID" value="NZ_AP024355.1"/>
</dbReference>
<feature type="transmembrane region" description="Helical" evidence="11">
    <location>
        <begin position="179"/>
        <end position="198"/>
    </location>
</feature>
<dbReference type="Gene3D" id="3.30.565.10">
    <property type="entry name" value="Histidine kinase-like ATPase, C-terminal domain"/>
    <property type="match status" value="1"/>
</dbReference>
<evidence type="ECO:0000256" key="9">
    <source>
        <dbReference type="ARBA" id="ARBA00023012"/>
    </source>
</evidence>
<evidence type="ECO:0000256" key="2">
    <source>
        <dbReference type="ARBA" id="ARBA00004370"/>
    </source>
</evidence>